<organism evidence="11 12">
    <name type="scientific">Caproiciproducens faecalis</name>
    <dbReference type="NCBI Taxonomy" id="2820301"/>
    <lineage>
        <taxon>Bacteria</taxon>
        <taxon>Bacillati</taxon>
        <taxon>Bacillota</taxon>
        <taxon>Clostridia</taxon>
        <taxon>Eubacteriales</taxon>
        <taxon>Acutalibacteraceae</taxon>
        <taxon>Caproiciproducens</taxon>
    </lineage>
</organism>
<evidence type="ECO:0000256" key="6">
    <source>
        <dbReference type="ARBA" id="ARBA00022884"/>
    </source>
</evidence>
<dbReference type="InterPro" id="IPR000432">
    <property type="entry name" value="DNA_mismatch_repair_MutS_C"/>
</dbReference>
<evidence type="ECO:0000256" key="3">
    <source>
        <dbReference type="ARBA" id="ARBA00022741"/>
    </source>
</evidence>
<comment type="function">
    <text evidence="8">Endonuclease that is involved in the suppression of homologous recombination and thus may have a key role in the control of bacterial genetic diversity.</text>
</comment>
<dbReference type="Gene3D" id="3.40.50.300">
    <property type="entry name" value="P-loop containing nucleotide triphosphate hydrolases"/>
    <property type="match status" value="1"/>
</dbReference>
<evidence type="ECO:0000259" key="10">
    <source>
        <dbReference type="PROSITE" id="PS50828"/>
    </source>
</evidence>
<evidence type="ECO:0000256" key="2">
    <source>
        <dbReference type="ARBA" id="ARBA00022730"/>
    </source>
</evidence>
<dbReference type="PANTHER" id="PTHR48466:SF2">
    <property type="entry name" value="OS10G0509000 PROTEIN"/>
    <property type="match status" value="1"/>
</dbReference>
<dbReference type="CDD" id="cd03280">
    <property type="entry name" value="ABC_MutS2"/>
    <property type="match status" value="1"/>
</dbReference>
<dbReference type="InterPro" id="IPR007696">
    <property type="entry name" value="DNA_mismatch_repair_MutS_core"/>
</dbReference>
<evidence type="ECO:0000256" key="8">
    <source>
        <dbReference type="HAMAP-Rule" id="MF_00092"/>
    </source>
</evidence>
<dbReference type="NCBIfam" id="TIGR01069">
    <property type="entry name" value="mutS2"/>
    <property type="match status" value="1"/>
</dbReference>
<evidence type="ECO:0000256" key="9">
    <source>
        <dbReference type="SAM" id="Coils"/>
    </source>
</evidence>
<accession>A0ABS7DK43</accession>
<dbReference type="InterPro" id="IPR005747">
    <property type="entry name" value="MutS2"/>
</dbReference>
<dbReference type="HAMAP" id="MF_00092">
    <property type="entry name" value="MutS2"/>
    <property type="match status" value="1"/>
</dbReference>
<sequence>MQRHYRALELDKILKLLAAETACEDAQELALQLTPSVSLSEVQRLLADTDEAFTLMARFGAPSFGGLYNTTNSLRRAEAGGTLNMAELLRIAGVLRTLRAIVDWRGKSAGVKSCLDWRFDSLMPNKYLEDRIYGAILSEEEMSDNASVQLAAIRRKIRSASSRVREQLDKMIRSPLYQKYLQDPIVTMRGGRFVVPVKAECRGEIAGLVHDTSSSGATVFVEPMGVVEANNEVRVLQSQEQAEIERILAELSAETGNFSSGIISGYHAAVELNLIFAKANLGYKMKASLPAVNDRGKILLKKARHPLIDKNKVVPTDIELGIHFDTLVITGPNTGGKTVSLKTVGLLTLMAMCGLMLPVAENSEISVFHQVLADIGDEQSIEQSLSTFSAHMTNIIQIIGQADESSLILLDELGAGTDPVEGAALAMAILESLRKKGARVAATTHYAELKAYALQTGGVENACCEFDVKTLRPTYRLLIGVPGRSNAFAISLRLGMEEEIVERAKELVSSENTRFEDVVQSLETSRQKLEGERSKAEQAHLEALRAQKEAQEIRSSIQAEADKEIEKARQQAAQLVSRTRGQIDALLNEMEELKKQQNKTLSAEQKAKLKAGLRTLEEAADPVHGRKDEGPYVLPRPLQVGDTVLLYDIDKQGTVLQLPEGNSQNVLVQAGIIQTRVPLSNLRLVQEKKVKEKRRTVTRNVTGRAQAKVTTELDLRGQMTDEAIMNVDRFIDSALLSGIEQLTIIHGKGTGALRAAVQQHLKKHPSVRSYRLGVFGEGEAGVTIVELK</sequence>
<dbReference type="Proteomes" id="UP000719942">
    <property type="component" value="Unassembled WGS sequence"/>
</dbReference>
<evidence type="ECO:0000256" key="1">
    <source>
        <dbReference type="ARBA" id="ARBA00022722"/>
    </source>
</evidence>
<dbReference type="SMART" id="SM00463">
    <property type="entry name" value="SMR"/>
    <property type="match status" value="1"/>
</dbReference>
<dbReference type="InterPro" id="IPR036187">
    <property type="entry name" value="DNA_mismatch_repair_MutS_sf"/>
</dbReference>
<keyword evidence="5 8" id="KW-0067">ATP-binding</keyword>
<evidence type="ECO:0000256" key="7">
    <source>
        <dbReference type="ARBA" id="ARBA00023125"/>
    </source>
</evidence>
<comment type="similarity">
    <text evidence="8">Belongs to the DNA mismatch repair MutS family. MutS2 subfamily.</text>
</comment>
<comment type="subunit">
    <text evidence="8">Homodimer. Binds to stalled ribosomes, contacting rRNA.</text>
</comment>
<dbReference type="SUPFAM" id="SSF52540">
    <property type="entry name" value="P-loop containing nucleoside triphosphate hydrolases"/>
    <property type="match status" value="1"/>
</dbReference>
<keyword evidence="4 8" id="KW-0378">Hydrolase</keyword>
<keyword evidence="7 8" id="KW-0238">DNA-binding</keyword>
<dbReference type="SUPFAM" id="SSF160443">
    <property type="entry name" value="SMR domain-like"/>
    <property type="match status" value="1"/>
</dbReference>
<gene>
    <name evidence="8" type="primary">mutS2</name>
    <name evidence="8" type="synonym">rqcU</name>
    <name evidence="11" type="ORF">J5W02_02420</name>
</gene>
<keyword evidence="6 8" id="KW-0694">RNA-binding</keyword>
<dbReference type="PROSITE" id="PS50828">
    <property type="entry name" value="SMR"/>
    <property type="match status" value="1"/>
</dbReference>
<dbReference type="SMART" id="SM00533">
    <property type="entry name" value="MUTSd"/>
    <property type="match status" value="1"/>
</dbReference>
<dbReference type="RefSeq" id="WP_219964430.1">
    <property type="nucleotide sequence ID" value="NZ_JAGFNZ010000001.1"/>
</dbReference>
<keyword evidence="9" id="KW-0175">Coiled coil</keyword>
<dbReference type="PANTHER" id="PTHR48466">
    <property type="entry name" value="OS10G0509000 PROTEIN-RELATED"/>
    <property type="match status" value="1"/>
</dbReference>
<comment type="caution">
    <text evidence="11">The sequence shown here is derived from an EMBL/GenBank/DDBJ whole genome shotgun (WGS) entry which is preliminary data.</text>
</comment>
<dbReference type="Pfam" id="PF01713">
    <property type="entry name" value="Smr"/>
    <property type="match status" value="1"/>
</dbReference>
<evidence type="ECO:0000256" key="5">
    <source>
        <dbReference type="ARBA" id="ARBA00022840"/>
    </source>
</evidence>
<dbReference type="Pfam" id="PF00488">
    <property type="entry name" value="MutS_V"/>
    <property type="match status" value="1"/>
</dbReference>
<keyword evidence="8 11" id="KW-0255">Endonuclease</keyword>
<evidence type="ECO:0000256" key="4">
    <source>
        <dbReference type="ARBA" id="ARBA00022801"/>
    </source>
</evidence>
<proteinExistence type="inferred from homology"/>
<protein>
    <recommendedName>
        <fullName evidence="8">Endonuclease MutS2</fullName>
        <ecNumber evidence="8">3.1.-.-</ecNumber>
    </recommendedName>
    <alternativeName>
        <fullName evidence="8">Ribosome-associated protein quality control-upstream factor</fullName>
        <shortName evidence="8">RQC-upstream factor</shortName>
        <shortName evidence="8">RqcU</shortName>
        <ecNumber evidence="8">3.6.4.-</ecNumber>
    </alternativeName>
</protein>
<dbReference type="InterPro" id="IPR045076">
    <property type="entry name" value="MutS"/>
</dbReference>
<dbReference type="EC" id="3.6.4.-" evidence="8"/>
<feature type="domain" description="Smr" evidence="10">
    <location>
        <begin position="713"/>
        <end position="788"/>
    </location>
</feature>
<name>A0ABS7DK43_9FIRM</name>
<keyword evidence="1 8" id="KW-0540">Nuclease</keyword>
<evidence type="ECO:0000313" key="11">
    <source>
        <dbReference type="EMBL" id="MBW7571657.1"/>
    </source>
</evidence>
<keyword evidence="2 8" id="KW-0699">rRNA-binding</keyword>
<dbReference type="CDD" id="cd06503">
    <property type="entry name" value="ATP-synt_Fo_b"/>
    <property type="match status" value="1"/>
</dbReference>
<comment type="function">
    <text evidence="8">Acts as a ribosome collision sensor, splitting the ribosome into its 2 subunits. Detects stalled/collided 70S ribosomes which it binds and splits by an ATP-hydrolysis driven conformational change. Acts upstream of the ribosome quality control system (RQC), a ribosome-associated complex that mediates the extraction of incompletely synthesized nascent chains from stalled ribosomes and their subsequent degradation. Probably generates substrates for RQC.</text>
</comment>
<dbReference type="PIRSF" id="PIRSF005814">
    <property type="entry name" value="MutS_YshD"/>
    <property type="match status" value="1"/>
</dbReference>
<dbReference type="InterPro" id="IPR046893">
    <property type="entry name" value="MSSS"/>
</dbReference>
<feature type="coiled-coil region" evidence="9">
    <location>
        <begin position="512"/>
        <end position="607"/>
    </location>
</feature>
<keyword evidence="3 8" id="KW-0547">Nucleotide-binding</keyword>
<dbReference type="SMART" id="SM00534">
    <property type="entry name" value="MUTSac"/>
    <property type="match status" value="1"/>
</dbReference>
<dbReference type="PROSITE" id="PS00486">
    <property type="entry name" value="DNA_MISMATCH_REPAIR_2"/>
    <property type="match status" value="1"/>
</dbReference>
<dbReference type="InterPro" id="IPR027417">
    <property type="entry name" value="P-loop_NTPase"/>
</dbReference>
<keyword evidence="12" id="KW-1185">Reference proteome</keyword>
<dbReference type="InterPro" id="IPR036063">
    <property type="entry name" value="Smr_dom_sf"/>
</dbReference>
<dbReference type="Gene3D" id="3.30.1370.110">
    <property type="match status" value="1"/>
</dbReference>
<dbReference type="EMBL" id="JAGFNZ010000001">
    <property type="protein sequence ID" value="MBW7571657.1"/>
    <property type="molecule type" value="Genomic_DNA"/>
</dbReference>
<dbReference type="Pfam" id="PF20297">
    <property type="entry name" value="MSSS"/>
    <property type="match status" value="1"/>
</dbReference>
<reference evidence="11 12" key="1">
    <citation type="submission" date="2021-03" db="EMBL/GenBank/DDBJ databases">
        <title>Caproiciproducens sp. nov. isolated from feces of cow.</title>
        <authorList>
            <person name="Choi J.-Y."/>
        </authorList>
    </citation>
    <scope>NUCLEOTIDE SEQUENCE [LARGE SCALE GENOMIC DNA]</scope>
    <source>
        <strain evidence="11 12">AGMB10547</strain>
    </source>
</reference>
<evidence type="ECO:0000313" key="12">
    <source>
        <dbReference type="Proteomes" id="UP000719942"/>
    </source>
</evidence>
<dbReference type="GO" id="GO:0004519">
    <property type="term" value="F:endonuclease activity"/>
    <property type="evidence" value="ECO:0007669"/>
    <property type="project" value="UniProtKB-KW"/>
</dbReference>
<dbReference type="SUPFAM" id="SSF48334">
    <property type="entry name" value="DNA repair protein MutS, domain III"/>
    <property type="match status" value="1"/>
</dbReference>
<feature type="binding site" evidence="8">
    <location>
        <begin position="331"/>
        <end position="338"/>
    </location>
    <ligand>
        <name>ATP</name>
        <dbReference type="ChEBI" id="CHEBI:30616"/>
    </ligand>
</feature>
<dbReference type="EC" id="3.1.-.-" evidence="8"/>
<dbReference type="InterPro" id="IPR002625">
    <property type="entry name" value="Smr_dom"/>
</dbReference>